<evidence type="ECO:0000256" key="2">
    <source>
        <dbReference type="ARBA" id="ARBA00022801"/>
    </source>
</evidence>
<gene>
    <name evidence="5" type="ORF">FZC79_16695</name>
</gene>
<dbReference type="Gene3D" id="2.40.100.10">
    <property type="entry name" value="Cyclophilin-like"/>
    <property type="match status" value="1"/>
</dbReference>
<evidence type="ECO:0000256" key="3">
    <source>
        <dbReference type="ARBA" id="ARBA00022840"/>
    </source>
</evidence>
<dbReference type="EMBL" id="VTEH01000014">
    <property type="protein sequence ID" value="TYR74089.1"/>
    <property type="molecule type" value="Genomic_DNA"/>
</dbReference>
<dbReference type="InterPro" id="IPR003778">
    <property type="entry name" value="CT_A_B"/>
</dbReference>
<accession>A0A5D4KB35</accession>
<organism evidence="5 6">
    <name type="scientific">Rossellomorea vietnamensis</name>
    <dbReference type="NCBI Taxonomy" id="218284"/>
    <lineage>
        <taxon>Bacteria</taxon>
        <taxon>Bacillati</taxon>
        <taxon>Bacillota</taxon>
        <taxon>Bacilli</taxon>
        <taxon>Bacillales</taxon>
        <taxon>Bacillaceae</taxon>
        <taxon>Rossellomorea</taxon>
    </lineage>
</organism>
<reference evidence="5 6" key="1">
    <citation type="submission" date="2019-08" db="EMBL/GenBank/DDBJ databases">
        <title>Bacillus genomes from the desert of Cuatro Cienegas, Coahuila.</title>
        <authorList>
            <person name="Olmedo-Alvarez G."/>
        </authorList>
    </citation>
    <scope>NUCLEOTIDE SEQUENCE [LARGE SCALE GENOMIC DNA]</scope>
    <source>
        <strain evidence="5 6">CH40_1T</strain>
    </source>
</reference>
<evidence type="ECO:0000313" key="5">
    <source>
        <dbReference type="EMBL" id="TYR74089.1"/>
    </source>
</evidence>
<dbReference type="GO" id="GO:0016740">
    <property type="term" value="F:transferase activity"/>
    <property type="evidence" value="ECO:0007669"/>
    <property type="project" value="UniProtKB-KW"/>
</dbReference>
<dbReference type="Pfam" id="PF02626">
    <property type="entry name" value="CT_A_B"/>
    <property type="match status" value="1"/>
</dbReference>
<proteinExistence type="predicted"/>
<dbReference type="SUPFAM" id="SSF50891">
    <property type="entry name" value="Cyclophilin-like"/>
    <property type="match status" value="1"/>
</dbReference>
<protein>
    <submittedName>
        <fullName evidence="5">Biotin-dependent carboxyltransferase</fullName>
    </submittedName>
</protein>
<sequence length="318" mass="35290">MGFSVEKSGLMTTIQDKGRTGYRNIGMPVSGPMDTTAFRLANLIVGNRETEAALEVTMQGPVLHFTSDTELALCGADLNPSINDEQVSNNKPLLIKKGDVLRFGPAEKGMRVYIAFKGGMKIEKQLGSCSTYLPAGIGGYKGRALKAGDKIELNLQGHSERKISWSASPLFFTYLQKREVRILKSKQWQWFTKEAQSSFLSEEFTIQPESDRMGYRLDGPKLTTIEKQELSTEGIVKGSIQVPANGRPIILMADSQPTGGYPKIANVITADLPVIAQLKPLEKIRFREVTMQEAYQALVDKEEDFKLINAGIRLKNRK</sequence>
<name>A0A5D4KB35_9BACI</name>
<keyword evidence="3" id="KW-0067">ATP-binding</keyword>
<dbReference type="PANTHER" id="PTHR43309:SF5">
    <property type="entry name" value="5-OXOPROLINASE SUBUNIT C"/>
    <property type="match status" value="1"/>
</dbReference>
<comment type="caution">
    <text evidence="5">The sequence shown here is derived from an EMBL/GenBank/DDBJ whole genome shotgun (WGS) entry which is preliminary data.</text>
</comment>
<dbReference type="RefSeq" id="WP_148947919.1">
    <property type="nucleotide sequence ID" value="NZ_VTEH01000014.1"/>
</dbReference>
<dbReference type="GO" id="GO:0005524">
    <property type="term" value="F:ATP binding"/>
    <property type="evidence" value="ECO:0007669"/>
    <property type="project" value="UniProtKB-KW"/>
</dbReference>
<evidence type="ECO:0000256" key="1">
    <source>
        <dbReference type="ARBA" id="ARBA00022741"/>
    </source>
</evidence>
<evidence type="ECO:0000313" key="6">
    <source>
        <dbReference type="Proteomes" id="UP000323317"/>
    </source>
</evidence>
<dbReference type="Proteomes" id="UP000323317">
    <property type="component" value="Unassembled WGS sequence"/>
</dbReference>
<dbReference type="AlphaFoldDB" id="A0A5D4KB35"/>
<dbReference type="PANTHER" id="PTHR43309">
    <property type="entry name" value="5-OXOPROLINASE SUBUNIT C"/>
    <property type="match status" value="1"/>
</dbReference>
<dbReference type="NCBIfam" id="TIGR00724">
    <property type="entry name" value="urea_amlyse_rel"/>
    <property type="match status" value="1"/>
</dbReference>
<dbReference type="GO" id="GO:0016787">
    <property type="term" value="F:hydrolase activity"/>
    <property type="evidence" value="ECO:0007669"/>
    <property type="project" value="UniProtKB-KW"/>
</dbReference>
<keyword evidence="2" id="KW-0378">Hydrolase</keyword>
<dbReference type="InterPro" id="IPR029000">
    <property type="entry name" value="Cyclophilin-like_dom_sf"/>
</dbReference>
<keyword evidence="5" id="KW-0808">Transferase</keyword>
<keyword evidence="1" id="KW-0547">Nucleotide-binding</keyword>
<dbReference type="SMART" id="SM00797">
    <property type="entry name" value="AHS2"/>
    <property type="match status" value="1"/>
</dbReference>
<feature type="domain" description="Carboxyltransferase" evidence="4">
    <location>
        <begin position="24"/>
        <end position="305"/>
    </location>
</feature>
<evidence type="ECO:0000259" key="4">
    <source>
        <dbReference type="SMART" id="SM00797"/>
    </source>
</evidence>
<dbReference type="InterPro" id="IPR052708">
    <property type="entry name" value="PxpC"/>
</dbReference>